<dbReference type="AlphaFoldDB" id="A0A6H1ZAZ2"/>
<dbReference type="EMBL" id="MT145194">
    <property type="protein sequence ID" value="QJI05102.1"/>
    <property type="molecule type" value="Genomic_DNA"/>
</dbReference>
<sequence>MAFIRARQIEDELKHRGTEQGTLYVLQVLAEQQIALQKDMRDAASVIDTMASIIGNVVTMGENMKQAVERLNRDDDDQGLDLNTHQLGQKQ</sequence>
<accession>A0A6H1ZAZ2</accession>
<evidence type="ECO:0000313" key="4">
    <source>
        <dbReference type="EMBL" id="QJI05102.1"/>
    </source>
</evidence>
<gene>
    <name evidence="4" type="ORF">MM415A00133_0045</name>
    <name evidence="2" type="ORF">MM415B00206_0046</name>
    <name evidence="1" type="ORF">TM448A00125_0028</name>
    <name evidence="3" type="ORF">TM448B00851_0007</name>
</gene>
<evidence type="ECO:0000313" key="3">
    <source>
        <dbReference type="EMBL" id="QJH96846.1"/>
    </source>
</evidence>
<reference evidence="1" key="1">
    <citation type="submission" date="2020-03" db="EMBL/GenBank/DDBJ databases">
        <title>The deep terrestrial virosphere.</title>
        <authorList>
            <person name="Holmfeldt K."/>
            <person name="Nilsson E."/>
            <person name="Simone D."/>
            <person name="Lopez-Fernandez M."/>
            <person name="Wu X."/>
            <person name="de Brujin I."/>
            <person name="Lundin D."/>
            <person name="Andersson A."/>
            <person name="Bertilsson S."/>
            <person name="Dopson M."/>
        </authorList>
    </citation>
    <scope>NUCLEOTIDE SEQUENCE</scope>
    <source>
        <strain evidence="4">MM415A00133</strain>
        <strain evidence="2">MM415B00206</strain>
        <strain evidence="1">TM448A00125</strain>
        <strain evidence="3">TM448B00851</strain>
    </source>
</reference>
<protein>
    <submittedName>
        <fullName evidence="1">Uncharacterized protein</fullName>
    </submittedName>
</protein>
<dbReference type="EMBL" id="MT144665">
    <property type="protein sequence ID" value="QJH96846.1"/>
    <property type="molecule type" value="Genomic_DNA"/>
</dbReference>
<proteinExistence type="predicted"/>
<name>A0A6H1ZAZ2_9ZZZZ</name>
<dbReference type="EMBL" id="MT143978">
    <property type="protein sequence ID" value="QJA44632.1"/>
    <property type="molecule type" value="Genomic_DNA"/>
</dbReference>
<dbReference type="EMBL" id="MT141572">
    <property type="protein sequence ID" value="QJA67529.1"/>
    <property type="molecule type" value="Genomic_DNA"/>
</dbReference>
<evidence type="ECO:0000313" key="1">
    <source>
        <dbReference type="EMBL" id="QJA44632.1"/>
    </source>
</evidence>
<organism evidence="1">
    <name type="scientific">viral metagenome</name>
    <dbReference type="NCBI Taxonomy" id="1070528"/>
    <lineage>
        <taxon>unclassified sequences</taxon>
        <taxon>metagenomes</taxon>
        <taxon>organismal metagenomes</taxon>
    </lineage>
</organism>
<evidence type="ECO:0000313" key="2">
    <source>
        <dbReference type="EMBL" id="QJA67529.1"/>
    </source>
</evidence>